<comment type="pathway">
    <text evidence="1">Carotenoid biosynthesis; beta-carotene biosynthesis.</text>
</comment>
<dbReference type="GO" id="GO:0016117">
    <property type="term" value="P:carotenoid biosynthetic process"/>
    <property type="evidence" value="ECO:0007669"/>
    <property type="project" value="UniProtKB-KW"/>
</dbReference>
<dbReference type="PANTHER" id="PTHR39757:SF5">
    <property type="entry name" value="OS02G0190600 PROTEIN"/>
    <property type="match status" value="1"/>
</dbReference>
<keyword evidence="5" id="KW-0520">NAD</keyword>
<dbReference type="EC" id="5.5.1.19" evidence="3"/>
<evidence type="ECO:0000313" key="7">
    <source>
        <dbReference type="EMBL" id="APP88523.1"/>
    </source>
</evidence>
<evidence type="ECO:0000256" key="2">
    <source>
        <dbReference type="ARBA" id="ARBA00006599"/>
    </source>
</evidence>
<geneLocation type="plastid" evidence="7"/>
<gene>
    <name evidence="9" type="primary">MYN1_Chr_684</name>
    <name evidence="7" type="ORF">PCKR_758</name>
    <name evidence="8" type="ORF">PFK_758</name>
    <name evidence="9" type="ORF">PMYN1_Chma703</name>
</gene>
<dbReference type="InterPro" id="IPR010108">
    <property type="entry name" value="Lycopene_cyclase_b/e"/>
</dbReference>
<dbReference type="GO" id="GO:0016860">
    <property type="term" value="F:intramolecular oxidoreductase activity"/>
    <property type="evidence" value="ECO:0007669"/>
    <property type="project" value="UniProtKB-ARBA"/>
</dbReference>
<evidence type="ECO:0000313" key="9">
    <source>
        <dbReference type="EMBL" id="BBL86508.1"/>
    </source>
</evidence>
<dbReference type="NCBIfam" id="TIGR01790">
    <property type="entry name" value="carotene-cycl"/>
    <property type="match status" value="1"/>
</dbReference>
<dbReference type="PANTHER" id="PTHR39757">
    <property type="match status" value="1"/>
</dbReference>
<dbReference type="InterPro" id="IPR036188">
    <property type="entry name" value="FAD/NAD-bd_sf"/>
</dbReference>
<evidence type="ECO:0000256" key="1">
    <source>
        <dbReference type="ARBA" id="ARBA00005089"/>
    </source>
</evidence>
<dbReference type="EMBL" id="KY124271">
    <property type="protein sequence ID" value="AQX45290.1"/>
    <property type="molecule type" value="Genomic_DNA"/>
</dbReference>
<keyword evidence="4" id="KW-0125">Carotenoid biosynthesis</keyword>
<dbReference type="Proteomes" id="UP000503178">
    <property type="component" value="Chromatophore Pltd"/>
</dbReference>
<evidence type="ECO:0000313" key="10">
    <source>
        <dbReference type="Proteomes" id="UP000503178"/>
    </source>
</evidence>
<dbReference type="AlphaFoldDB" id="A0A1L5YCU1"/>
<comment type="pathway">
    <text evidence="6">Carotenoid biosynthesis; beta-zeacarotene biosynthesis.</text>
</comment>
<reference evidence="9 10" key="2">
    <citation type="submission" date="2019-06" db="EMBL/GenBank/DDBJ databases">
        <title>A hidden player of endosymbiotic evolution: DNA virus triggered massive gene transfer.</title>
        <authorList>
            <person name="Matsuo M."/>
            <person name="Katahata A."/>
            <person name="Tachikawa M."/>
            <person name="Minakuchi Y."/>
            <person name="Noguchi H."/>
            <person name="Toyoda A."/>
            <person name="Fujiyama A."/>
            <person name="Suzuki Y."/>
            <person name="Satoh S."/>
            <person name="Nakayama T."/>
            <person name="Kamikawa R."/>
            <person name="Nomura M."/>
            <person name="Inagaki Y."/>
            <person name="Ishida K."/>
            <person name="Obokata J."/>
        </authorList>
    </citation>
    <scope>NUCLEOTIDE SEQUENCE [LARGE SCALE GENOMIC DNA]</scope>
    <source>
        <strain evidence="9 10">MYN1</strain>
    </source>
</reference>
<dbReference type="EMBL" id="KX897545">
    <property type="protein sequence ID" value="APP88523.1"/>
    <property type="molecule type" value="Genomic_DNA"/>
</dbReference>
<keyword evidence="10" id="KW-1185">Reference proteome</keyword>
<organism evidence="7">
    <name type="scientific">Paulinella micropora</name>
    <dbReference type="NCBI Taxonomy" id="1928728"/>
    <lineage>
        <taxon>Eukaryota</taxon>
        <taxon>Sar</taxon>
        <taxon>Rhizaria</taxon>
        <taxon>Cercozoa</taxon>
        <taxon>Imbricatea</taxon>
        <taxon>Silicofilosea</taxon>
        <taxon>Euglyphida</taxon>
        <taxon>Paulinellidae</taxon>
        <taxon>Paulinella</taxon>
    </lineage>
</organism>
<sequence length="416" mass="47095">MNVPTDVLVIGAGPAAFAISSELCKRGVTVQGLASTDPTRPWNNTYGIWGFEVDKLRLSHLLSHRWSNCNSHFRIPATKHRADYGLFDKHLLQSHWLSLIDSANMVWHQGTAVSLEHFENYSSVNTKEGFHLSARLIIEATGHQSRFISRPISKNIAYQTAYGMVGRFSKSPINPGQFTLMDYYNSGSRFDSDDNYPPTFLYEMDFGEGIYFLEETSLAFTNPVTYDVLQRKLQTKLNRKEISILEVYHEEFCAFPMNLPLPYLNQQVVGFGAAASMVHPASGYTIGNILRSAPLLAQSISDNLMKSNCSSSQLACEAWTTLWSQNSIQCHRIFQFGLEKLMRFSEPQLLDFFDTFFSLPLPQWSGFLTNTLTIGQLSGAMINLFLKAPWSVRKGLMEFRGQETELMLKILLNSMK</sequence>
<comment type="similarity">
    <text evidence="2">Belongs to the lycopene cyclase family.</text>
</comment>
<evidence type="ECO:0000313" key="8">
    <source>
        <dbReference type="EMBL" id="AQX45290.1"/>
    </source>
</evidence>
<reference evidence="7" key="1">
    <citation type="journal article" date="2017" name="Protist">
        <title>Diversity of the Photosynthetic Paulinella Species, with the Description of Paulinella micropora sp. nov. and the Chromatophore Genome Sequence for strain KR01.</title>
        <authorList>
            <person name="Lhee D."/>
            <person name="Yang E.C."/>
            <person name="Kim J.I."/>
            <person name="Nakayama T."/>
            <person name="Zuccarello G."/>
            <person name="Andersen R.A."/>
            <person name="Yoon H.S."/>
        </authorList>
    </citation>
    <scope>NUCLEOTIDE SEQUENCE</scope>
    <source>
        <strain evidence="8">FK01</strain>
        <strain evidence="7">KR01</strain>
    </source>
</reference>
<dbReference type="InterPro" id="IPR054896">
    <property type="entry name" value="LycopCyc"/>
</dbReference>
<dbReference type="SUPFAM" id="SSF51905">
    <property type="entry name" value="FAD/NAD(P)-binding domain"/>
    <property type="match status" value="1"/>
</dbReference>
<dbReference type="NCBIfam" id="NF045687">
    <property type="entry name" value="LycopCycCtrL"/>
    <property type="match status" value="1"/>
</dbReference>
<proteinExistence type="inferred from homology"/>
<accession>A0A1L5YCU1</accession>
<dbReference type="GO" id="GO:0016705">
    <property type="term" value="F:oxidoreductase activity, acting on paired donors, with incorporation or reduction of molecular oxygen"/>
    <property type="evidence" value="ECO:0007669"/>
    <property type="project" value="InterPro"/>
</dbReference>
<keyword evidence="7" id="KW-0934">Plastid</keyword>
<name>A0A1L5YCU1_9EUKA</name>
<evidence type="ECO:0000256" key="6">
    <source>
        <dbReference type="ARBA" id="ARBA00037906"/>
    </source>
</evidence>
<evidence type="ECO:0000256" key="4">
    <source>
        <dbReference type="ARBA" id="ARBA00022746"/>
    </source>
</evidence>
<evidence type="ECO:0000256" key="3">
    <source>
        <dbReference type="ARBA" id="ARBA00012242"/>
    </source>
</evidence>
<protein>
    <recommendedName>
        <fullName evidence="3">lycopene beta-cyclase</fullName>
        <ecNumber evidence="3">5.5.1.19</ecNumber>
    </recommendedName>
</protein>
<dbReference type="Pfam" id="PF05834">
    <property type="entry name" value="Lycopene_cycl"/>
    <property type="match status" value="1"/>
</dbReference>
<dbReference type="Gene3D" id="3.50.50.60">
    <property type="entry name" value="FAD/NAD(P)-binding domain"/>
    <property type="match status" value="1"/>
</dbReference>
<dbReference type="EMBL" id="LC490351">
    <property type="protein sequence ID" value="BBL86508.1"/>
    <property type="molecule type" value="Genomic_DNA"/>
</dbReference>
<evidence type="ECO:0000256" key="5">
    <source>
        <dbReference type="ARBA" id="ARBA00023027"/>
    </source>
</evidence>